<gene>
    <name evidence="1" type="ORF">G3O08_05710</name>
</gene>
<proteinExistence type="predicted"/>
<dbReference type="EMBL" id="JAAGVY010000007">
    <property type="protein sequence ID" value="NEN22995.1"/>
    <property type="molecule type" value="Genomic_DNA"/>
</dbReference>
<dbReference type="RefSeq" id="WP_163283770.1">
    <property type="nucleotide sequence ID" value="NZ_JAAGVY010000007.1"/>
</dbReference>
<name>A0A7K3WQF8_9FLAO</name>
<evidence type="ECO:0000313" key="1">
    <source>
        <dbReference type="EMBL" id="NEN22995.1"/>
    </source>
</evidence>
<dbReference type="InterPro" id="IPR041662">
    <property type="entry name" value="SusD-like_2"/>
</dbReference>
<sequence>MKTLKSIFKLSIMVVFAWGITSCDGYLEDDIVSPNDPAEVTPELLLSNVQVATFATYSGQLTRQSLVFAQQIAGTEEGSQSTEIAQYNVTEVTNENEWEVIWAGSVVDCRNIISDYGAEGPYYAGIAKVIMALNIGLATDLWGAVPFDEGGLGLEVDLQPQFESQEVILGKIQVLLDNAIADLQRPLADNAFVPGADDLIFGGNVDNWIVTAYILKARYANRLSERDPAGSAADVLAHLTSSGVTSSATDAFMAFFGGNAANQWDAFQSNRQGYYSVSESFVNLLVDNDDPRLPFFVAEDGDGGFSGTPFDDPTITGTSYVGSYYSTPSAPLPLVSYVEAKFLEAEALLRGGGSAGDAATALNEAVIASVEQVTGAAAPADFVDAFASEDAGSITLEKIMTQKYIAMFIQIEVYADQRRTDIPSLNPNPNAVNPGIPKRLPTPQSERLYNPNAIVVGNILLPVYWDVN</sequence>
<dbReference type="AlphaFoldDB" id="A0A7K3WQF8"/>
<accession>A0A7K3WQF8</accession>
<comment type="caution">
    <text evidence="1">The sequence shown here is derived from an EMBL/GenBank/DDBJ whole genome shotgun (WGS) entry which is preliminary data.</text>
</comment>
<evidence type="ECO:0000313" key="2">
    <source>
        <dbReference type="Proteomes" id="UP000486602"/>
    </source>
</evidence>
<reference evidence="1 2" key="1">
    <citation type="submission" date="2020-02" db="EMBL/GenBank/DDBJ databases">
        <title>Out from the shadows clarifying the taxonomy of the family Cryomorphaceae and related taxa by utilizing the GTDB taxonomic framework.</title>
        <authorList>
            <person name="Bowman J.P."/>
        </authorList>
    </citation>
    <scope>NUCLEOTIDE SEQUENCE [LARGE SCALE GENOMIC DNA]</scope>
    <source>
        <strain evidence="1 2">QSSC 1-22</strain>
    </source>
</reference>
<keyword evidence="2" id="KW-1185">Reference proteome</keyword>
<dbReference type="SUPFAM" id="SSF48452">
    <property type="entry name" value="TPR-like"/>
    <property type="match status" value="1"/>
</dbReference>
<dbReference type="Pfam" id="PF12771">
    <property type="entry name" value="SusD-like_2"/>
    <property type="match status" value="1"/>
</dbReference>
<protein>
    <submittedName>
        <fullName evidence="1">SusD/RagB family nutrient-binding outer membrane lipoprotein</fullName>
    </submittedName>
</protein>
<dbReference type="PROSITE" id="PS51257">
    <property type="entry name" value="PROKAR_LIPOPROTEIN"/>
    <property type="match status" value="1"/>
</dbReference>
<keyword evidence="1" id="KW-0449">Lipoprotein</keyword>
<dbReference type="InterPro" id="IPR011990">
    <property type="entry name" value="TPR-like_helical_dom_sf"/>
</dbReference>
<organism evidence="1 2">
    <name type="scientific">Cryomorpha ignava</name>
    <dbReference type="NCBI Taxonomy" id="101383"/>
    <lineage>
        <taxon>Bacteria</taxon>
        <taxon>Pseudomonadati</taxon>
        <taxon>Bacteroidota</taxon>
        <taxon>Flavobacteriia</taxon>
        <taxon>Flavobacteriales</taxon>
        <taxon>Cryomorphaceae</taxon>
        <taxon>Cryomorpha</taxon>
    </lineage>
</organism>
<dbReference type="Proteomes" id="UP000486602">
    <property type="component" value="Unassembled WGS sequence"/>
</dbReference>
<dbReference type="Gene3D" id="1.25.40.390">
    <property type="match status" value="1"/>
</dbReference>